<reference evidence="2 3" key="1">
    <citation type="submission" date="2016-08" db="EMBL/GenBank/DDBJ databases">
        <title>Hymenobacter coccineus sp. nov., Hymenobacter lapidarius sp. nov. and Hymenobacter glacialis sp. nov., isolated from Antarctic soil.</title>
        <authorList>
            <person name="Sedlacek I."/>
            <person name="Kralova S."/>
            <person name="Kyrova K."/>
            <person name="Maslanova I."/>
            <person name="Stankova E."/>
            <person name="Vrbovska V."/>
            <person name="Nemec M."/>
            <person name="Bartak M."/>
            <person name="Svec P."/>
            <person name="Busse H.-J."/>
            <person name="Pantucek R."/>
        </authorList>
    </citation>
    <scope>NUCLEOTIDE SEQUENCE [LARGE SCALE GENOMIC DNA]</scope>
    <source>
        <strain evidence="2 3">CCM 8643</strain>
    </source>
</reference>
<dbReference type="InterPro" id="IPR014729">
    <property type="entry name" value="Rossmann-like_a/b/a_fold"/>
</dbReference>
<dbReference type="STRING" id="1908237.BEN47_02795"/>
<dbReference type="EMBL" id="MDZB01000120">
    <property type="protein sequence ID" value="OGX84310.1"/>
    <property type="molecule type" value="Genomic_DNA"/>
</dbReference>
<keyword evidence="2" id="KW-0547">Nucleotide-binding</keyword>
<proteinExistence type="predicted"/>
<dbReference type="CDD" id="cd01994">
    <property type="entry name" value="AANH_PF0828-like"/>
    <property type="match status" value="1"/>
</dbReference>
<dbReference type="Proteomes" id="UP000176294">
    <property type="component" value="Unassembled WGS sequence"/>
</dbReference>
<sequence length="246" mass="27971">MKQQAIFNWSGGKDSALALYKVRQAGQYEVLTLLTSISEPYQRISMHGVREALLDQQVASVGLPCHKLVLPEMPTMEAYEQQMTTALRNLQRQGATVSIFGDIFLADLRRYREEQLARLSLRAVFPLWGVPTTALIREFLDLGFKTITTCVNEKYLDHSFVGRVIDEEFLRDLPANVDPCGENGEFHTFVFDGPIFTQPIPFEKGEVVYRKYTPAPKTDDSGYDCAEPDEPSPFDTGFWYCDLLPR</sequence>
<keyword evidence="3" id="KW-1185">Reference proteome</keyword>
<evidence type="ECO:0000313" key="3">
    <source>
        <dbReference type="Proteomes" id="UP000176294"/>
    </source>
</evidence>
<comment type="caution">
    <text evidence="2">The sequence shown here is derived from an EMBL/GenBank/DDBJ whole genome shotgun (WGS) entry which is preliminary data.</text>
</comment>
<organism evidence="2 3">
    <name type="scientific">Hymenobacter lapidarius</name>
    <dbReference type="NCBI Taxonomy" id="1908237"/>
    <lineage>
        <taxon>Bacteria</taxon>
        <taxon>Pseudomonadati</taxon>
        <taxon>Bacteroidota</taxon>
        <taxon>Cytophagia</taxon>
        <taxon>Cytophagales</taxon>
        <taxon>Hymenobacteraceae</taxon>
        <taxon>Hymenobacter</taxon>
    </lineage>
</organism>
<accession>A0A1G1T0B3</accession>
<dbReference type="InterPro" id="IPR030662">
    <property type="entry name" value="DPH6/MJ0570"/>
</dbReference>
<dbReference type="InterPro" id="IPR002761">
    <property type="entry name" value="Diphthami_syn_dom"/>
</dbReference>
<feature type="domain" description="Diphthamide synthase" evidence="1">
    <location>
        <begin position="6"/>
        <end position="201"/>
    </location>
</feature>
<evidence type="ECO:0000259" key="1">
    <source>
        <dbReference type="Pfam" id="PF01902"/>
    </source>
</evidence>
<dbReference type="SUPFAM" id="SSF52402">
    <property type="entry name" value="Adenine nucleotide alpha hydrolases-like"/>
    <property type="match status" value="1"/>
</dbReference>
<dbReference type="Pfam" id="PF01902">
    <property type="entry name" value="Diphthami_syn_2"/>
    <property type="match status" value="1"/>
</dbReference>
<protein>
    <submittedName>
        <fullName evidence="2">ATP-binding protein</fullName>
    </submittedName>
</protein>
<dbReference type="AlphaFoldDB" id="A0A1G1T0B3"/>
<dbReference type="Gene3D" id="3.90.1490.10">
    <property type="entry name" value="putative n-type atp pyrophosphatase, domain 2"/>
    <property type="match status" value="1"/>
</dbReference>
<dbReference type="PIRSF" id="PIRSF039123">
    <property type="entry name" value="Diphthamide_synthase"/>
    <property type="match status" value="1"/>
</dbReference>
<gene>
    <name evidence="2" type="ORF">BEN47_02795</name>
</gene>
<dbReference type="OrthoDB" id="3572539at2"/>
<evidence type="ECO:0000313" key="2">
    <source>
        <dbReference type="EMBL" id="OGX84310.1"/>
    </source>
</evidence>
<dbReference type="RefSeq" id="WP_070728862.1">
    <property type="nucleotide sequence ID" value="NZ_MDZB01000120.1"/>
</dbReference>
<dbReference type="GO" id="GO:0005524">
    <property type="term" value="F:ATP binding"/>
    <property type="evidence" value="ECO:0007669"/>
    <property type="project" value="UniProtKB-KW"/>
</dbReference>
<keyword evidence="2" id="KW-0067">ATP-binding</keyword>
<dbReference type="Gene3D" id="3.40.50.620">
    <property type="entry name" value="HUPs"/>
    <property type="match status" value="1"/>
</dbReference>
<name>A0A1G1T0B3_9BACT</name>